<evidence type="ECO:0000313" key="2">
    <source>
        <dbReference type="Proteomes" id="UP000318017"/>
    </source>
</evidence>
<dbReference type="OrthoDB" id="252714at2"/>
<dbReference type="AlphaFoldDB" id="A0A518GGV8"/>
<keyword evidence="2" id="KW-1185">Reference proteome</keyword>
<dbReference type="KEGG" id="ahel:Q31a_62250"/>
<evidence type="ECO:0000313" key="1">
    <source>
        <dbReference type="EMBL" id="QDV27832.1"/>
    </source>
</evidence>
<protein>
    <submittedName>
        <fullName evidence="1">Uncharacterized protein</fullName>
    </submittedName>
</protein>
<name>A0A518GGV8_9BACT</name>
<accession>A0A518GGV8</accession>
<sequence>MGSQQRSQVNTSSSATSSSKADALTSFGSLSDEQLEAHLLVSNYGAFELTDAIRPSVDLQVVPRQGFRHDVYSDPTTKVKVPVMMASATKRRLFDLFIDMIDTLGPVVDVVLETSHYHSGGHQDHYREHIDMPVLKSILYDFEEMLLNDGCTGIAVLNPQRQQEVQFDEHKLIIAYGSPLESFERVLIDHDVYVDEKIRFVTEAEHVHTSSDQMFDQFQQLTMRLGMESEGDVTTC</sequence>
<gene>
    <name evidence="1" type="ORF">Q31a_62250</name>
</gene>
<reference evidence="1 2" key="1">
    <citation type="submission" date="2019-02" db="EMBL/GenBank/DDBJ databases">
        <title>Deep-cultivation of Planctomycetes and their phenomic and genomic characterization uncovers novel biology.</title>
        <authorList>
            <person name="Wiegand S."/>
            <person name="Jogler M."/>
            <person name="Boedeker C."/>
            <person name="Pinto D."/>
            <person name="Vollmers J."/>
            <person name="Rivas-Marin E."/>
            <person name="Kohn T."/>
            <person name="Peeters S.H."/>
            <person name="Heuer A."/>
            <person name="Rast P."/>
            <person name="Oberbeckmann S."/>
            <person name="Bunk B."/>
            <person name="Jeske O."/>
            <person name="Meyerdierks A."/>
            <person name="Storesund J.E."/>
            <person name="Kallscheuer N."/>
            <person name="Luecker S."/>
            <person name="Lage O.M."/>
            <person name="Pohl T."/>
            <person name="Merkel B.J."/>
            <person name="Hornburger P."/>
            <person name="Mueller R.-W."/>
            <person name="Bruemmer F."/>
            <person name="Labrenz M."/>
            <person name="Spormann A.M."/>
            <person name="Op den Camp H."/>
            <person name="Overmann J."/>
            <person name="Amann R."/>
            <person name="Jetten M.S.M."/>
            <person name="Mascher T."/>
            <person name="Medema M.H."/>
            <person name="Devos D.P."/>
            <person name="Kaster A.-K."/>
            <person name="Ovreas L."/>
            <person name="Rohde M."/>
            <person name="Galperin M.Y."/>
            <person name="Jogler C."/>
        </authorList>
    </citation>
    <scope>NUCLEOTIDE SEQUENCE [LARGE SCALE GENOMIC DNA]</scope>
    <source>
        <strain evidence="1 2">Q31a</strain>
    </source>
</reference>
<proteinExistence type="predicted"/>
<dbReference type="RefSeq" id="WP_145085834.1">
    <property type="nucleotide sequence ID" value="NZ_CP036298.1"/>
</dbReference>
<dbReference type="Proteomes" id="UP000318017">
    <property type="component" value="Chromosome"/>
</dbReference>
<organism evidence="1 2">
    <name type="scientific">Aureliella helgolandensis</name>
    <dbReference type="NCBI Taxonomy" id="2527968"/>
    <lineage>
        <taxon>Bacteria</taxon>
        <taxon>Pseudomonadati</taxon>
        <taxon>Planctomycetota</taxon>
        <taxon>Planctomycetia</taxon>
        <taxon>Pirellulales</taxon>
        <taxon>Pirellulaceae</taxon>
        <taxon>Aureliella</taxon>
    </lineage>
</organism>
<dbReference type="EMBL" id="CP036298">
    <property type="protein sequence ID" value="QDV27832.1"/>
    <property type="molecule type" value="Genomic_DNA"/>
</dbReference>